<evidence type="ECO:0000256" key="4">
    <source>
        <dbReference type="ARBA" id="ARBA00023134"/>
    </source>
</evidence>
<dbReference type="InterPro" id="IPR005225">
    <property type="entry name" value="Small_GTP-bd"/>
</dbReference>
<dbReference type="AlphaFoldDB" id="A0AAJ0BSF2"/>
<sequence length="830" mass="91607">MFTAVAPSNAGRYGHKHLSILLSRAVNARLNPKWPSCRRFVGQSAIIDDVRNIGIIAHVDAGKTTTTERMLYQSGASRHLGNVDHGDTVTDFLPLEREKGITIQSAAITFTWPLKHELPAGTEPKTINLIDTPGHQDFRFEVDRCLPVLDGAICILDAVKGVEAHTERVWASAQVSKIPRIIYVNKLDRNGASFKRPVLDVASKLGAWPLICQIPWWNKEDFVGVIDVIDQVGLKWSSTGAMSKTSNLKKLLLQENPDLWAEVETARLRLVEALSERDDELMELFIEHEMDVPTASIKQSIRRLINDGNGTVVPIVAGASLRNMGVQPLLDAAVDYLPSPQERPEVQVRSGPERLSISDAIESASKKSKPNHHKQQPLGALASVFKVVHDPKRGMLSYVRVYHGNLNKKDAMWNTNMHQFEKPLNMLQIAADKSLDIAHLPTGYIGALTGLKNARTGDTLMTFPSHKAPEALRGLQIRPPEIPPAVAFVSMETYSLTETKNLEIALANISREDPSLRWTKDEKADQFILSGMGKLHLEIAQDRLKNHYKVVAEFGEIAVDYKECILSPIGPHRVEYERTVANKPGKAACSATLAPIEAHKREALLESGIERDGNIIQILIPLPSNGEALRFEPDVVRQQLFNGAVAALARGPRRGFAVTNCHVTITYDYETDFFGPVSGAHIVNAAIHSVRDALKEAHAGKSIGLLEPFMKVRITVPEAAGGNIQHDISSARGGIVMEVKDSNEERQSDGGIDLSKVYVPPDPYESVQSLRDTQKGVGRMLDIVAKVPLKDTLHYDDHLRGMTGGRHSLQMELDTFERVTGPRERALDSA</sequence>
<dbReference type="SUPFAM" id="SSF52540">
    <property type="entry name" value="P-loop containing nucleoside triphosphate hydrolases"/>
    <property type="match status" value="1"/>
</dbReference>
<dbReference type="SUPFAM" id="SSF54980">
    <property type="entry name" value="EF-G C-terminal domain-like"/>
    <property type="match status" value="2"/>
</dbReference>
<dbReference type="Pfam" id="PF14492">
    <property type="entry name" value="EFG_III"/>
    <property type="match status" value="1"/>
</dbReference>
<protein>
    <submittedName>
        <fullName evidence="6">P-loop containing nucleoside triphosphate hydrolase protein</fullName>
    </submittedName>
</protein>
<dbReference type="EMBL" id="MU839040">
    <property type="protein sequence ID" value="KAK1762259.1"/>
    <property type="molecule type" value="Genomic_DNA"/>
</dbReference>
<evidence type="ECO:0000313" key="7">
    <source>
        <dbReference type="Proteomes" id="UP001244011"/>
    </source>
</evidence>
<dbReference type="Gene3D" id="3.30.70.870">
    <property type="entry name" value="Elongation Factor G (Translational Gtpase), domain 3"/>
    <property type="match status" value="1"/>
</dbReference>
<dbReference type="PANTHER" id="PTHR43261">
    <property type="entry name" value="TRANSLATION ELONGATION FACTOR G-RELATED"/>
    <property type="match status" value="1"/>
</dbReference>
<dbReference type="Gene3D" id="3.30.70.240">
    <property type="match status" value="1"/>
</dbReference>
<comment type="caution">
    <text evidence="6">The sequence shown here is derived from an EMBL/GenBank/DDBJ whole genome shotgun (WGS) entry which is preliminary data.</text>
</comment>
<keyword evidence="2" id="KW-0648">Protein biosynthesis</keyword>
<keyword evidence="1" id="KW-0547">Nucleotide-binding</keyword>
<dbReference type="Gene3D" id="3.40.50.300">
    <property type="entry name" value="P-loop containing nucleotide triphosphate hydrolases"/>
    <property type="match status" value="1"/>
</dbReference>
<dbReference type="InterPro" id="IPR009000">
    <property type="entry name" value="Transl_B-barrel_sf"/>
</dbReference>
<dbReference type="CDD" id="cd16262">
    <property type="entry name" value="EFG_III"/>
    <property type="match status" value="1"/>
</dbReference>
<dbReference type="InterPro" id="IPR035649">
    <property type="entry name" value="EFG_V"/>
</dbReference>
<dbReference type="InterPro" id="IPR041095">
    <property type="entry name" value="EFG_II"/>
</dbReference>
<name>A0AAJ0BSF2_9PEZI</name>
<evidence type="ECO:0000259" key="5">
    <source>
        <dbReference type="PROSITE" id="PS51722"/>
    </source>
</evidence>
<keyword evidence="4" id="KW-0342">GTP-binding</keyword>
<dbReference type="GO" id="GO:0032790">
    <property type="term" value="P:ribosome disassembly"/>
    <property type="evidence" value="ECO:0007669"/>
    <property type="project" value="TreeGrafter"/>
</dbReference>
<dbReference type="Pfam" id="PF22042">
    <property type="entry name" value="EF-G_D2"/>
    <property type="match status" value="1"/>
</dbReference>
<dbReference type="Pfam" id="PF00009">
    <property type="entry name" value="GTP_EFTU"/>
    <property type="match status" value="1"/>
</dbReference>
<organism evidence="6 7">
    <name type="scientific">Phialemonium atrogriseum</name>
    <dbReference type="NCBI Taxonomy" id="1093897"/>
    <lineage>
        <taxon>Eukaryota</taxon>
        <taxon>Fungi</taxon>
        <taxon>Dikarya</taxon>
        <taxon>Ascomycota</taxon>
        <taxon>Pezizomycotina</taxon>
        <taxon>Sordariomycetes</taxon>
        <taxon>Sordariomycetidae</taxon>
        <taxon>Cephalothecales</taxon>
        <taxon>Cephalothecaceae</taxon>
        <taxon>Phialemonium</taxon>
    </lineage>
</organism>
<reference evidence="6" key="1">
    <citation type="submission" date="2023-06" db="EMBL/GenBank/DDBJ databases">
        <title>Genome-scale phylogeny and comparative genomics of the fungal order Sordariales.</title>
        <authorList>
            <consortium name="Lawrence Berkeley National Laboratory"/>
            <person name="Hensen N."/>
            <person name="Bonometti L."/>
            <person name="Westerberg I."/>
            <person name="Brannstrom I.O."/>
            <person name="Guillou S."/>
            <person name="Cros-Aarteil S."/>
            <person name="Calhoun S."/>
            <person name="Haridas S."/>
            <person name="Kuo A."/>
            <person name="Mondo S."/>
            <person name="Pangilinan J."/>
            <person name="Riley R."/>
            <person name="Labutti K."/>
            <person name="Andreopoulos B."/>
            <person name="Lipzen A."/>
            <person name="Chen C."/>
            <person name="Yanf M."/>
            <person name="Daum C."/>
            <person name="Ng V."/>
            <person name="Clum A."/>
            <person name="Steindorff A."/>
            <person name="Ohm R."/>
            <person name="Martin F."/>
            <person name="Silar P."/>
            <person name="Natvig D."/>
            <person name="Lalanne C."/>
            <person name="Gautier V."/>
            <person name="Ament-Velasquez S.L."/>
            <person name="Kruys A."/>
            <person name="Hutchinson M.I."/>
            <person name="Powell A.J."/>
            <person name="Barry K."/>
            <person name="Miller A.N."/>
            <person name="Grigoriev I.V."/>
            <person name="Debuchy R."/>
            <person name="Gladieux P."/>
            <person name="Thoren M.H."/>
            <person name="Johannesson H."/>
        </authorList>
    </citation>
    <scope>NUCLEOTIDE SEQUENCE</scope>
    <source>
        <strain evidence="6">8032-3</strain>
    </source>
</reference>
<dbReference type="NCBIfam" id="TIGR00231">
    <property type="entry name" value="small_GTP"/>
    <property type="match status" value="1"/>
</dbReference>
<dbReference type="GO" id="GO:0003924">
    <property type="term" value="F:GTPase activity"/>
    <property type="evidence" value="ECO:0007669"/>
    <property type="project" value="InterPro"/>
</dbReference>
<dbReference type="InterPro" id="IPR000795">
    <property type="entry name" value="T_Tr_GTP-bd_dom"/>
</dbReference>
<dbReference type="Proteomes" id="UP001244011">
    <property type="component" value="Unassembled WGS sequence"/>
</dbReference>
<dbReference type="FunFam" id="3.40.50.300:FF:000514">
    <property type="entry name" value="Ribosome-releasing factor 2, mitochondrial"/>
    <property type="match status" value="1"/>
</dbReference>
<dbReference type="InterPro" id="IPR053905">
    <property type="entry name" value="EF-G-like_DII"/>
</dbReference>
<dbReference type="PRINTS" id="PR00315">
    <property type="entry name" value="ELONGATNFCT"/>
</dbReference>
<gene>
    <name evidence="6" type="ORF">QBC33DRAFT_461810</name>
</gene>
<dbReference type="Gene3D" id="2.40.30.10">
    <property type="entry name" value="Translation factors"/>
    <property type="match status" value="1"/>
</dbReference>
<dbReference type="InterPro" id="IPR000640">
    <property type="entry name" value="EFG_V-like"/>
</dbReference>
<dbReference type="PROSITE" id="PS51722">
    <property type="entry name" value="G_TR_2"/>
    <property type="match status" value="1"/>
</dbReference>
<keyword evidence="7" id="KW-1185">Reference proteome</keyword>
<evidence type="ECO:0000256" key="2">
    <source>
        <dbReference type="ARBA" id="ARBA00022917"/>
    </source>
</evidence>
<keyword evidence="3" id="KW-0496">Mitochondrion</keyword>
<dbReference type="PANTHER" id="PTHR43261:SF1">
    <property type="entry name" value="RIBOSOME-RELEASING FACTOR 2, MITOCHONDRIAL"/>
    <property type="match status" value="1"/>
</dbReference>
<dbReference type="SUPFAM" id="SSF50447">
    <property type="entry name" value="Translation proteins"/>
    <property type="match status" value="1"/>
</dbReference>
<feature type="domain" description="Tr-type G" evidence="5">
    <location>
        <begin position="48"/>
        <end position="341"/>
    </location>
</feature>
<keyword evidence="6" id="KW-0378">Hydrolase</keyword>
<dbReference type="CDD" id="cd03713">
    <property type="entry name" value="EFG_mtEFG_C"/>
    <property type="match status" value="1"/>
</dbReference>
<dbReference type="InterPro" id="IPR009022">
    <property type="entry name" value="EFG_III"/>
</dbReference>
<dbReference type="GO" id="GO:0005525">
    <property type="term" value="F:GTP binding"/>
    <property type="evidence" value="ECO:0007669"/>
    <property type="project" value="UniProtKB-KW"/>
</dbReference>
<evidence type="ECO:0000256" key="1">
    <source>
        <dbReference type="ARBA" id="ARBA00022741"/>
    </source>
</evidence>
<dbReference type="SMART" id="SM00838">
    <property type="entry name" value="EFG_C"/>
    <property type="match status" value="1"/>
</dbReference>
<dbReference type="GO" id="GO:0005759">
    <property type="term" value="C:mitochondrial matrix"/>
    <property type="evidence" value="ECO:0007669"/>
    <property type="project" value="UniProtKB-ARBA"/>
</dbReference>
<dbReference type="RefSeq" id="XP_060278472.1">
    <property type="nucleotide sequence ID" value="XM_060425042.1"/>
</dbReference>
<dbReference type="GeneID" id="85308229"/>
<dbReference type="InterPro" id="IPR027417">
    <property type="entry name" value="P-loop_NTPase"/>
</dbReference>
<proteinExistence type="predicted"/>
<evidence type="ECO:0000256" key="3">
    <source>
        <dbReference type="ARBA" id="ARBA00023128"/>
    </source>
</evidence>
<dbReference type="GO" id="GO:0032543">
    <property type="term" value="P:mitochondrial translation"/>
    <property type="evidence" value="ECO:0007669"/>
    <property type="project" value="TreeGrafter"/>
</dbReference>
<dbReference type="InterPro" id="IPR035647">
    <property type="entry name" value="EFG_III/V"/>
</dbReference>
<dbReference type="InterPro" id="IPR031157">
    <property type="entry name" value="G_TR_CS"/>
</dbReference>
<dbReference type="PROSITE" id="PS00301">
    <property type="entry name" value="G_TR_1"/>
    <property type="match status" value="1"/>
</dbReference>
<evidence type="ECO:0000313" key="6">
    <source>
        <dbReference type="EMBL" id="KAK1762259.1"/>
    </source>
</evidence>
<accession>A0AAJ0BSF2</accession>